<keyword evidence="4" id="KW-0573">Peptidoglycan synthesis</keyword>
<dbReference type="Pfam" id="PF02388">
    <property type="entry name" value="FemAB"/>
    <property type="match status" value="2"/>
</dbReference>
<dbReference type="InterPro" id="IPR003447">
    <property type="entry name" value="FEMABX"/>
</dbReference>
<dbReference type="SUPFAM" id="SSF55729">
    <property type="entry name" value="Acyl-CoA N-acyltransferases (Nat)"/>
    <property type="match status" value="2"/>
</dbReference>
<dbReference type="PROSITE" id="PS51191">
    <property type="entry name" value="FEMABX"/>
    <property type="match status" value="1"/>
</dbReference>
<keyword evidence="2" id="KW-0808">Transferase</keyword>
<sequence>MEVQNWSDQENWEKFLSGIQRAPFQQSWAWGEFQKACGAKIFRIATVRNQNIVGIAQGLLEPWRFGQQTLTVFSGPVVDFKLGPKEYQEVLGLLIKKMADEAKSKKAMYLHLETAIEKRNESLFKKFEVENKFIKAKAFQPVDTIILDLKQDENSLLQKMHEKTRYNIRLAEKKGVSIASYSGFLVKEKIDEFVKINKETTSRDKFSSHSQAYYKKMAEILPEEMFRLYIASFENQLIAANIVINFADTSIYVHGASSNQFRNVMAPHLLQWRQILEAKAAGRNWYDFFGIQTEERKRQSKSGASWAGITRFKLGFGGQIFSYLDARELPIKKTWYSLLKVLR</sequence>
<evidence type="ECO:0008006" key="9">
    <source>
        <dbReference type="Google" id="ProtNLM"/>
    </source>
</evidence>
<dbReference type="PANTHER" id="PTHR36174:SF1">
    <property type="entry name" value="LIPID II:GLYCINE GLYCYLTRANSFERASE"/>
    <property type="match status" value="1"/>
</dbReference>
<evidence type="ECO:0000313" key="8">
    <source>
        <dbReference type="Proteomes" id="UP000236845"/>
    </source>
</evidence>
<dbReference type="GO" id="GO:0016755">
    <property type="term" value="F:aminoacyltransferase activity"/>
    <property type="evidence" value="ECO:0007669"/>
    <property type="project" value="InterPro"/>
</dbReference>
<accession>A0A2H0YPZ7</accession>
<evidence type="ECO:0000256" key="6">
    <source>
        <dbReference type="ARBA" id="ARBA00023316"/>
    </source>
</evidence>
<dbReference type="GO" id="GO:0008360">
    <property type="term" value="P:regulation of cell shape"/>
    <property type="evidence" value="ECO:0007669"/>
    <property type="project" value="UniProtKB-KW"/>
</dbReference>
<evidence type="ECO:0000256" key="4">
    <source>
        <dbReference type="ARBA" id="ARBA00022984"/>
    </source>
</evidence>
<name>A0A2H0YPZ7_9BACT</name>
<dbReference type="InterPro" id="IPR050644">
    <property type="entry name" value="PG_Glycine_Bridge_Synth"/>
</dbReference>
<dbReference type="EMBL" id="PEXW01000062">
    <property type="protein sequence ID" value="PIS40548.1"/>
    <property type="molecule type" value="Genomic_DNA"/>
</dbReference>
<dbReference type="GO" id="GO:0009252">
    <property type="term" value="P:peptidoglycan biosynthetic process"/>
    <property type="evidence" value="ECO:0007669"/>
    <property type="project" value="UniProtKB-KW"/>
</dbReference>
<gene>
    <name evidence="7" type="ORF">COT26_02770</name>
</gene>
<evidence type="ECO:0000256" key="2">
    <source>
        <dbReference type="ARBA" id="ARBA00022679"/>
    </source>
</evidence>
<reference evidence="8" key="1">
    <citation type="submission" date="2017-09" db="EMBL/GenBank/DDBJ databases">
        <title>Depth-based differentiation of microbial function through sediment-hosted aquifers and enrichment of novel symbionts in the deep terrestrial subsurface.</title>
        <authorList>
            <person name="Probst A.J."/>
            <person name="Ladd B."/>
            <person name="Jarett J.K."/>
            <person name="Geller-Mcgrath D.E."/>
            <person name="Sieber C.M.K."/>
            <person name="Emerson J.B."/>
            <person name="Anantharaman K."/>
            <person name="Thomas B.C."/>
            <person name="Malmstrom R."/>
            <person name="Stieglmeier M."/>
            <person name="Klingl A."/>
            <person name="Woyke T."/>
            <person name="Ryan C.M."/>
            <person name="Banfield J.F."/>
        </authorList>
    </citation>
    <scope>NUCLEOTIDE SEQUENCE [LARGE SCALE GENOMIC DNA]</scope>
</reference>
<protein>
    <recommendedName>
        <fullName evidence="9">Methicillin resistance protein</fullName>
    </recommendedName>
</protein>
<evidence type="ECO:0000256" key="3">
    <source>
        <dbReference type="ARBA" id="ARBA00022960"/>
    </source>
</evidence>
<keyword evidence="3" id="KW-0133">Cell shape</keyword>
<comment type="caution">
    <text evidence="7">The sequence shown here is derived from an EMBL/GenBank/DDBJ whole genome shotgun (WGS) entry which is preliminary data.</text>
</comment>
<evidence type="ECO:0000256" key="1">
    <source>
        <dbReference type="ARBA" id="ARBA00009943"/>
    </source>
</evidence>
<comment type="similarity">
    <text evidence="1">Belongs to the FemABX family.</text>
</comment>
<dbReference type="GO" id="GO:0071555">
    <property type="term" value="P:cell wall organization"/>
    <property type="evidence" value="ECO:0007669"/>
    <property type="project" value="UniProtKB-KW"/>
</dbReference>
<organism evidence="7 8">
    <name type="scientific">Candidatus Kerfeldbacteria bacterium CG08_land_8_20_14_0_20_43_14</name>
    <dbReference type="NCBI Taxonomy" id="2014246"/>
    <lineage>
        <taxon>Bacteria</taxon>
        <taxon>Candidatus Kerfeldiibacteriota</taxon>
    </lineage>
</organism>
<dbReference type="Gene3D" id="3.40.630.30">
    <property type="match status" value="2"/>
</dbReference>
<keyword evidence="6" id="KW-0961">Cell wall biogenesis/degradation</keyword>
<keyword evidence="5" id="KW-0012">Acyltransferase</keyword>
<proteinExistence type="inferred from homology"/>
<dbReference type="InterPro" id="IPR016181">
    <property type="entry name" value="Acyl_CoA_acyltransferase"/>
</dbReference>
<dbReference type="Proteomes" id="UP000236845">
    <property type="component" value="Unassembled WGS sequence"/>
</dbReference>
<evidence type="ECO:0000313" key="7">
    <source>
        <dbReference type="EMBL" id="PIS40548.1"/>
    </source>
</evidence>
<dbReference type="PANTHER" id="PTHR36174">
    <property type="entry name" value="LIPID II:GLYCINE GLYCYLTRANSFERASE"/>
    <property type="match status" value="1"/>
</dbReference>
<dbReference type="AlphaFoldDB" id="A0A2H0YPZ7"/>
<evidence type="ECO:0000256" key="5">
    <source>
        <dbReference type="ARBA" id="ARBA00023315"/>
    </source>
</evidence>